<gene>
    <name evidence="2" type="ORF">TNIN_81061</name>
</gene>
<evidence type="ECO:0000313" key="3">
    <source>
        <dbReference type="Proteomes" id="UP000886998"/>
    </source>
</evidence>
<feature type="compositionally biased region" description="Polar residues" evidence="1">
    <location>
        <begin position="1"/>
        <end position="14"/>
    </location>
</feature>
<evidence type="ECO:0000313" key="2">
    <source>
        <dbReference type="EMBL" id="GFY47777.1"/>
    </source>
</evidence>
<evidence type="ECO:0000256" key="1">
    <source>
        <dbReference type="SAM" id="MobiDB-lite"/>
    </source>
</evidence>
<sequence length="68" mass="7577">MLDNQSVSLQNRRSSVGMEGRSESTAASAERSLWGRRSIGVWCWNSRSIDSVDPMYEVGVEGLRVDTN</sequence>
<comment type="caution">
    <text evidence="2">The sequence shown here is derived from an EMBL/GenBank/DDBJ whole genome shotgun (WGS) entry which is preliminary data.</text>
</comment>
<reference evidence="2" key="1">
    <citation type="submission" date="2020-08" db="EMBL/GenBank/DDBJ databases">
        <title>Multicomponent nature underlies the extraordinary mechanical properties of spider dragline silk.</title>
        <authorList>
            <person name="Kono N."/>
            <person name="Nakamura H."/>
            <person name="Mori M."/>
            <person name="Yoshida Y."/>
            <person name="Ohtoshi R."/>
            <person name="Malay A.D."/>
            <person name="Moran D.A.P."/>
            <person name="Tomita M."/>
            <person name="Numata K."/>
            <person name="Arakawa K."/>
        </authorList>
    </citation>
    <scope>NUCLEOTIDE SEQUENCE</scope>
</reference>
<organism evidence="2 3">
    <name type="scientific">Trichonephila inaurata madagascariensis</name>
    <dbReference type="NCBI Taxonomy" id="2747483"/>
    <lineage>
        <taxon>Eukaryota</taxon>
        <taxon>Metazoa</taxon>
        <taxon>Ecdysozoa</taxon>
        <taxon>Arthropoda</taxon>
        <taxon>Chelicerata</taxon>
        <taxon>Arachnida</taxon>
        <taxon>Araneae</taxon>
        <taxon>Araneomorphae</taxon>
        <taxon>Entelegynae</taxon>
        <taxon>Araneoidea</taxon>
        <taxon>Nephilidae</taxon>
        <taxon>Trichonephila</taxon>
        <taxon>Trichonephila inaurata</taxon>
    </lineage>
</organism>
<feature type="region of interest" description="Disordered" evidence="1">
    <location>
        <begin position="1"/>
        <end position="31"/>
    </location>
</feature>
<accession>A0A8X7BYY0</accession>
<keyword evidence="3" id="KW-1185">Reference proteome</keyword>
<dbReference type="Proteomes" id="UP000886998">
    <property type="component" value="Unassembled WGS sequence"/>
</dbReference>
<protein>
    <submittedName>
        <fullName evidence="2">Uncharacterized protein</fullName>
    </submittedName>
</protein>
<proteinExistence type="predicted"/>
<dbReference type="EMBL" id="BMAV01006101">
    <property type="protein sequence ID" value="GFY47777.1"/>
    <property type="molecule type" value="Genomic_DNA"/>
</dbReference>
<dbReference type="AlphaFoldDB" id="A0A8X7BYY0"/>
<name>A0A8X7BYY0_9ARAC</name>